<evidence type="ECO:0000256" key="4">
    <source>
        <dbReference type="ARBA" id="ARBA00022723"/>
    </source>
</evidence>
<evidence type="ECO:0008006" key="12">
    <source>
        <dbReference type="Google" id="ProtNLM"/>
    </source>
</evidence>
<dbReference type="GO" id="GO:0005506">
    <property type="term" value="F:iron ion binding"/>
    <property type="evidence" value="ECO:0007669"/>
    <property type="project" value="InterPro"/>
</dbReference>
<evidence type="ECO:0000256" key="6">
    <source>
        <dbReference type="ARBA" id="ARBA00023004"/>
    </source>
</evidence>
<evidence type="ECO:0000313" key="11">
    <source>
        <dbReference type="EMBL" id="KAG5164191.1"/>
    </source>
</evidence>
<dbReference type="AlphaFoldDB" id="A0A8H7XQI0"/>
<dbReference type="Gene3D" id="1.10.630.10">
    <property type="entry name" value="Cytochrome P450"/>
    <property type="match status" value="1"/>
</dbReference>
<evidence type="ECO:0000256" key="7">
    <source>
        <dbReference type="ARBA" id="ARBA00023033"/>
    </source>
</evidence>
<evidence type="ECO:0000256" key="1">
    <source>
        <dbReference type="ARBA" id="ARBA00001971"/>
    </source>
</evidence>
<keyword evidence="6 8" id="KW-0408">Iron</keyword>
<dbReference type="SUPFAM" id="SSF48264">
    <property type="entry name" value="Cytochrome P450"/>
    <property type="match status" value="1"/>
</dbReference>
<dbReference type="InterPro" id="IPR002401">
    <property type="entry name" value="Cyt_P450_E_grp-I"/>
</dbReference>
<dbReference type="GO" id="GO:0004497">
    <property type="term" value="F:monooxygenase activity"/>
    <property type="evidence" value="ECO:0007669"/>
    <property type="project" value="UniProtKB-KW"/>
</dbReference>
<dbReference type="PRINTS" id="PR00385">
    <property type="entry name" value="P450"/>
</dbReference>
<dbReference type="InterPro" id="IPR036396">
    <property type="entry name" value="Cyt_P450_sf"/>
</dbReference>
<comment type="caution">
    <text evidence="11">The sequence shown here is derived from an EMBL/GenBank/DDBJ whole genome shotgun (WGS) entry which is preliminary data.</text>
</comment>
<comment type="cofactor">
    <cofactor evidence="1 8">
        <name>heme</name>
        <dbReference type="ChEBI" id="CHEBI:30413"/>
    </cofactor>
</comment>
<dbReference type="InterPro" id="IPR001128">
    <property type="entry name" value="Cyt_P450"/>
</dbReference>
<comment type="similarity">
    <text evidence="2 9">Belongs to the cytochrome P450 family.</text>
</comment>
<dbReference type="InterPro" id="IPR017972">
    <property type="entry name" value="Cyt_P450_CS"/>
</dbReference>
<keyword evidence="5 9" id="KW-0560">Oxidoreductase</keyword>
<keyword evidence="10" id="KW-0812">Transmembrane</keyword>
<protein>
    <recommendedName>
        <fullName evidence="12">Cytochrome P450 monooxygenase CYP63</fullName>
    </recommendedName>
</protein>
<gene>
    <name evidence="11" type="ORF">JR316_010688</name>
</gene>
<proteinExistence type="inferred from homology"/>
<evidence type="ECO:0000256" key="5">
    <source>
        <dbReference type="ARBA" id="ARBA00023002"/>
    </source>
</evidence>
<dbReference type="PRINTS" id="PR00463">
    <property type="entry name" value="EP450I"/>
</dbReference>
<sequence length="592" mass="67616">MNPANYRARLLWDCFRIFVIPASVLSSVLLLLGYQLGLLSIPTHLGFILLWGTLKSLYAESKQEKEARAIGAKTIPCVIGKWPGNVDVLFRMVKAFKNSYVLDVYLELFEEYQCTTLNLRVLWRDNIISMDQEHAKYVTSTGFSQFWRGISQKERMELFLGEGIFNRDDEKWKMHRNMTRPFFSRERFSDFELFERHCARTISILSSLEASGTACDAQDLYGRFSLDAASEFLMGKNLDTLSASLPVAGKTAMGPKGSATEDHWGSFTRAFEMAQLNITHRGRLGAIWPLFELFKDKNEEHCKVIRAWMDPLVRSALESNKSEAGVRNNITDKNFMQHLTDSTDDPVLIRDQLTSMLLASRDTTACALTFLTYFLAIHPDVATKMRAEILEYCGPTSPPTFDNIKRMKYMRAVINETLRLFPPVPLNVRETRTSSCVLPPSDCTFSTGSGDSKSPLYMPAKTTILYLPLLIQRNPAHWGADADEFKPERWIDPESVARYVANPTIFTPFSAGPRICIGQNYAYNEMSYFLVRLLQKFDKFTLCPEFQPEGSLPPLEWKNRKGRQAYEQIWPSAALTLYVKGGLWVKFHRARS</sequence>
<evidence type="ECO:0000256" key="10">
    <source>
        <dbReference type="SAM" id="Phobius"/>
    </source>
</evidence>
<dbReference type="GO" id="GO:0016705">
    <property type="term" value="F:oxidoreductase activity, acting on paired donors, with incorporation or reduction of molecular oxygen"/>
    <property type="evidence" value="ECO:0007669"/>
    <property type="project" value="InterPro"/>
</dbReference>
<dbReference type="PANTHER" id="PTHR24287:SF1">
    <property type="entry name" value="P450, PUTATIVE (EUROFUNG)-RELATED"/>
    <property type="match status" value="1"/>
</dbReference>
<dbReference type="PANTHER" id="PTHR24287">
    <property type="entry name" value="P450, PUTATIVE (EUROFUNG)-RELATED"/>
    <property type="match status" value="1"/>
</dbReference>
<reference evidence="11" key="1">
    <citation type="submission" date="2021-02" db="EMBL/GenBank/DDBJ databases">
        <title>Psilocybe cubensis genome.</title>
        <authorList>
            <person name="Mckernan K.J."/>
            <person name="Crawford S."/>
            <person name="Trippe A."/>
            <person name="Kane L.T."/>
            <person name="Mclaughlin S."/>
        </authorList>
    </citation>
    <scope>NUCLEOTIDE SEQUENCE [LARGE SCALE GENOMIC DNA]</scope>
    <source>
        <strain evidence="11">MGC-MH-2018</strain>
    </source>
</reference>
<evidence type="ECO:0000256" key="8">
    <source>
        <dbReference type="PIRSR" id="PIRSR602401-1"/>
    </source>
</evidence>
<dbReference type="EMBL" id="JAFIQS010000012">
    <property type="protein sequence ID" value="KAG5164191.1"/>
    <property type="molecule type" value="Genomic_DNA"/>
</dbReference>
<dbReference type="InterPro" id="IPR047146">
    <property type="entry name" value="Cyt_P450_E_CYP52_fungi"/>
</dbReference>
<feature type="binding site" description="axial binding residue" evidence="8">
    <location>
        <position position="516"/>
    </location>
    <ligand>
        <name>heme</name>
        <dbReference type="ChEBI" id="CHEBI:30413"/>
    </ligand>
    <ligandPart>
        <name>Fe</name>
        <dbReference type="ChEBI" id="CHEBI:18248"/>
    </ligandPart>
</feature>
<evidence type="ECO:0000256" key="9">
    <source>
        <dbReference type="RuleBase" id="RU000461"/>
    </source>
</evidence>
<organism evidence="11">
    <name type="scientific">Psilocybe cubensis</name>
    <name type="common">Psychedelic mushroom</name>
    <name type="synonym">Stropharia cubensis</name>
    <dbReference type="NCBI Taxonomy" id="181762"/>
    <lineage>
        <taxon>Eukaryota</taxon>
        <taxon>Fungi</taxon>
        <taxon>Dikarya</taxon>
        <taxon>Basidiomycota</taxon>
        <taxon>Agaricomycotina</taxon>
        <taxon>Agaricomycetes</taxon>
        <taxon>Agaricomycetidae</taxon>
        <taxon>Agaricales</taxon>
        <taxon>Agaricineae</taxon>
        <taxon>Strophariaceae</taxon>
        <taxon>Psilocybe</taxon>
    </lineage>
</organism>
<dbReference type="Pfam" id="PF00067">
    <property type="entry name" value="p450"/>
    <property type="match status" value="1"/>
</dbReference>
<accession>A0A8H7XQI0</accession>
<dbReference type="GO" id="GO:0020037">
    <property type="term" value="F:heme binding"/>
    <property type="evidence" value="ECO:0007669"/>
    <property type="project" value="InterPro"/>
</dbReference>
<keyword evidence="3 8" id="KW-0349">Heme</keyword>
<name>A0A8H7XQI0_PSICU</name>
<keyword evidence="7 9" id="KW-0503">Monooxygenase</keyword>
<feature type="transmembrane region" description="Helical" evidence="10">
    <location>
        <begin position="12"/>
        <end position="32"/>
    </location>
</feature>
<keyword evidence="10" id="KW-0472">Membrane</keyword>
<evidence type="ECO:0000256" key="3">
    <source>
        <dbReference type="ARBA" id="ARBA00022617"/>
    </source>
</evidence>
<evidence type="ECO:0000256" key="2">
    <source>
        <dbReference type="ARBA" id="ARBA00010617"/>
    </source>
</evidence>
<keyword evidence="4 8" id="KW-0479">Metal-binding</keyword>
<dbReference type="PROSITE" id="PS00086">
    <property type="entry name" value="CYTOCHROME_P450"/>
    <property type="match status" value="1"/>
</dbReference>
<keyword evidence="10" id="KW-1133">Transmembrane helix</keyword>